<name>A0A8K1ZFY3_9NEOP</name>
<feature type="transmembrane region" description="Helical" evidence="17">
    <location>
        <begin position="401"/>
        <end position="422"/>
    </location>
</feature>
<evidence type="ECO:0000256" key="11">
    <source>
        <dbReference type="ARBA" id="ARBA00022989"/>
    </source>
</evidence>
<dbReference type="GO" id="GO:0003954">
    <property type="term" value="F:NADH dehydrogenase activity"/>
    <property type="evidence" value="ECO:0007669"/>
    <property type="project" value="TreeGrafter"/>
</dbReference>
<keyword evidence="6 17" id="KW-0813">Transport</keyword>
<protein>
    <recommendedName>
        <fullName evidence="5 17">NADH-ubiquinone oxidoreductase chain 4</fullName>
        <ecNumber evidence="4 17">7.1.1.2</ecNumber>
    </recommendedName>
</protein>
<dbReference type="GO" id="GO:0048039">
    <property type="term" value="F:ubiquinone binding"/>
    <property type="evidence" value="ECO:0007669"/>
    <property type="project" value="TreeGrafter"/>
</dbReference>
<evidence type="ECO:0000256" key="7">
    <source>
        <dbReference type="ARBA" id="ARBA00022660"/>
    </source>
</evidence>
<feature type="domain" description="NADH:quinone oxidoreductase/Mrp antiporter transmembrane" evidence="18">
    <location>
        <begin position="104"/>
        <end position="367"/>
    </location>
</feature>
<keyword evidence="11 17" id="KW-1133">Transmembrane helix</keyword>
<sequence>MLKYIFMIVFLIPFVFLEWVSLQSMLMLFALIFILELGSFEFIEGLSLGNGLDLMSYTLILLSLWIVFLMLLSSEGILNSKFFSHQFLFILLMLILFLLLSFYSTNLFLFYLWFESSLIPTFFLILGWGYQSERLQAGVYMLMYTLIFSLPLMVMIFWLFKLLGSMSMFINFTYENTMNLFMFIAIFSAFLVKLPLFMLHLWLPKAHVEAPVSGSMIYKNIIQYSGMLIILSLVGGVLISLNCLRQSDLKLLIAYSSVSHMGIMLSGLMTFSWWGLSSSLVVMLSHGLCSSGLFFLTNICYERVGSRSFMFISGMISFMPKMSLWWFLFCAMNMAAPPSLNLLGEIGLINSLVSWSWVTMLSIGLLGFFVAGYSLYLFSFSQHGKYSESIFSFSMNSVREFLILFLHWVPLNLLIIFSELSLDWI</sequence>
<evidence type="ECO:0000256" key="6">
    <source>
        <dbReference type="ARBA" id="ARBA00022448"/>
    </source>
</evidence>
<feature type="transmembrane region" description="Helical" evidence="17">
    <location>
        <begin position="251"/>
        <end position="274"/>
    </location>
</feature>
<keyword evidence="10 17" id="KW-0249">Electron transport</keyword>
<evidence type="ECO:0000256" key="16">
    <source>
        <dbReference type="ARBA" id="ARBA00049551"/>
    </source>
</evidence>
<feature type="transmembrane region" description="Helical" evidence="17">
    <location>
        <begin position="221"/>
        <end position="244"/>
    </location>
</feature>
<feature type="transmembrane region" description="Helical" evidence="17">
    <location>
        <begin position="54"/>
        <end position="74"/>
    </location>
</feature>
<evidence type="ECO:0000256" key="15">
    <source>
        <dbReference type="ARBA" id="ARBA00023136"/>
    </source>
</evidence>
<comment type="subcellular location">
    <subcellularLocation>
        <location evidence="2 17">Mitochondrion membrane</location>
        <topology evidence="2 17">Multi-pass membrane protein</topology>
    </subcellularLocation>
</comment>
<dbReference type="GO" id="GO:0015990">
    <property type="term" value="P:electron transport coupled proton transport"/>
    <property type="evidence" value="ECO:0007669"/>
    <property type="project" value="TreeGrafter"/>
</dbReference>
<dbReference type="GO" id="GO:0008137">
    <property type="term" value="F:NADH dehydrogenase (ubiquinone) activity"/>
    <property type="evidence" value="ECO:0007669"/>
    <property type="project" value="UniProtKB-UniRule"/>
</dbReference>
<dbReference type="EC" id="7.1.1.2" evidence="4 17"/>
<feature type="transmembrane region" description="Helical" evidence="17">
    <location>
        <begin position="280"/>
        <end position="301"/>
    </location>
</feature>
<keyword evidence="14 17" id="KW-0496">Mitochondrion</keyword>
<dbReference type="EMBL" id="MZ274202">
    <property type="protein sequence ID" value="UGS80433.1"/>
    <property type="molecule type" value="Genomic_DNA"/>
</dbReference>
<dbReference type="Pfam" id="PF00361">
    <property type="entry name" value="Proton_antipo_M"/>
    <property type="match status" value="1"/>
</dbReference>
<dbReference type="PANTHER" id="PTHR43507">
    <property type="entry name" value="NADH-UBIQUINONE OXIDOREDUCTASE CHAIN 4"/>
    <property type="match status" value="1"/>
</dbReference>
<geneLocation type="mitochondrion" evidence="20"/>
<reference evidence="20" key="1">
    <citation type="submission" date="2021-05" db="EMBL/GenBank/DDBJ databases">
        <title>Mitochondrial genomes within bark lice (Insecta: Psocodea: Psocomorpha) reveal novel gene rearrangements containing phylogenetic signal.</title>
        <authorList>
            <person name="Saenz Manchola O.F."/>
            <person name="Virrueta Herrera S."/>
            <person name="D'alessio L.M."/>
            <person name="Yoshizawa K."/>
            <person name="Garcia Aldrete A.N."/>
            <person name="Johnson K.P."/>
        </authorList>
    </citation>
    <scope>NUCLEOTIDE SEQUENCE</scope>
</reference>
<dbReference type="InterPro" id="IPR001750">
    <property type="entry name" value="ND/Mrp_TM"/>
</dbReference>
<evidence type="ECO:0000256" key="10">
    <source>
        <dbReference type="ARBA" id="ARBA00022982"/>
    </source>
</evidence>
<evidence type="ECO:0000256" key="8">
    <source>
        <dbReference type="ARBA" id="ARBA00022692"/>
    </source>
</evidence>
<feature type="domain" description="NADH:ubiquinone oxidoreductase chain 4 N-terminal" evidence="19">
    <location>
        <begin position="1"/>
        <end position="100"/>
    </location>
</feature>
<comment type="similarity">
    <text evidence="3 17">Belongs to the complex I subunit 4 family.</text>
</comment>
<comment type="function">
    <text evidence="1">Core subunit of the mitochondrial membrane respiratory chain NADH dehydrogenase (Complex I) that is believed to belong to the minimal assembly required for catalysis. Complex I functions in the transfer of electrons from NADH to the respiratory chain. The immediate electron acceptor for the enzyme is believed to be ubiquinone.</text>
</comment>
<dbReference type="GO" id="GO:0031966">
    <property type="term" value="C:mitochondrial membrane"/>
    <property type="evidence" value="ECO:0007669"/>
    <property type="project" value="UniProtKB-SubCell"/>
</dbReference>
<keyword evidence="8 17" id="KW-0812">Transmembrane</keyword>
<keyword evidence="9" id="KW-1278">Translocase</keyword>
<keyword evidence="15 17" id="KW-0472">Membrane</keyword>
<evidence type="ECO:0000256" key="9">
    <source>
        <dbReference type="ARBA" id="ARBA00022967"/>
    </source>
</evidence>
<feature type="transmembrane region" description="Helical" evidence="17">
    <location>
        <begin position="355"/>
        <end position="380"/>
    </location>
</feature>
<evidence type="ECO:0000256" key="1">
    <source>
        <dbReference type="ARBA" id="ARBA00003257"/>
    </source>
</evidence>
<evidence type="ECO:0000256" key="2">
    <source>
        <dbReference type="ARBA" id="ARBA00004225"/>
    </source>
</evidence>
<comment type="function">
    <text evidence="17">Core subunit of the mitochondrial membrane respiratory chain NADH dehydrogenase (Complex I) which catalyzes electron transfer from NADH through the respiratory chain, using ubiquinone as an electron acceptor. Essential for the catalytic activity and assembly of complex I.</text>
</comment>
<evidence type="ECO:0000256" key="17">
    <source>
        <dbReference type="RuleBase" id="RU003297"/>
    </source>
</evidence>
<organism evidence="20">
    <name type="scientific">Lachesilla sp. Lasp7Q</name>
    <dbReference type="NCBI Taxonomy" id="2597021"/>
    <lineage>
        <taxon>Eukaryota</taxon>
        <taxon>Metazoa</taxon>
        <taxon>Ecdysozoa</taxon>
        <taxon>Arthropoda</taxon>
        <taxon>Hexapoda</taxon>
        <taxon>Insecta</taxon>
        <taxon>Pterygota</taxon>
        <taxon>Neoptera</taxon>
        <taxon>Paraneoptera</taxon>
        <taxon>Psocodea</taxon>
        <taxon>Psocomorpha</taxon>
        <taxon>Homilopsocidea</taxon>
        <taxon>Lachesilloidea</taxon>
        <taxon>Lachesillidae</taxon>
        <taxon>Lachesilla</taxon>
    </lineage>
</organism>
<feature type="transmembrane region" description="Helical" evidence="17">
    <location>
        <begin position="180"/>
        <end position="201"/>
    </location>
</feature>
<dbReference type="PANTHER" id="PTHR43507:SF20">
    <property type="entry name" value="NADH-UBIQUINONE OXIDOREDUCTASE CHAIN 4"/>
    <property type="match status" value="1"/>
</dbReference>
<feature type="transmembrane region" description="Helical" evidence="17">
    <location>
        <begin position="137"/>
        <end position="160"/>
    </location>
</feature>
<feature type="transmembrane region" description="Helical" evidence="17">
    <location>
        <begin position="7"/>
        <end position="34"/>
    </location>
</feature>
<comment type="catalytic activity">
    <reaction evidence="16 17">
        <text>a ubiquinone + NADH + 5 H(+)(in) = a ubiquinol + NAD(+) + 4 H(+)(out)</text>
        <dbReference type="Rhea" id="RHEA:29091"/>
        <dbReference type="Rhea" id="RHEA-COMP:9565"/>
        <dbReference type="Rhea" id="RHEA-COMP:9566"/>
        <dbReference type="ChEBI" id="CHEBI:15378"/>
        <dbReference type="ChEBI" id="CHEBI:16389"/>
        <dbReference type="ChEBI" id="CHEBI:17976"/>
        <dbReference type="ChEBI" id="CHEBI:57540"/>
        <dbReference type="ChEBI" id="CHEBI:57945"/>
        <dbReference type="EC" id="7.1.1.2"/>
    </reaction>
</comment>
<proteinExistence type="inferred from homology"/>
<evidence type="ECO:0000256" key="13">
    <source>
        <dbReference type="ARBA" id="ARBA00023075"/>
    </source>
</evidence>
<keyword evidence="12 17" id="KW-0520">NAD</keyword>
<evidence type="ECO:0000256" key="3">
    <source>
        <dbReference type="ARBA" id="ARBA00009025"/>
    </source>
</evidence>
<keyword evidence="7 17" id="KW-0679">Respiratory chain</keyword>
<accession>A0A8K1ZFY3</accession>
<evidence type="ECO:0000256" key="4">
    <source>
        <dbReference type="ARBA" id="ARBA00012944"/>
    </source>
</evidence>
<evidence type="ECO:0000256" key="5">
    <source>
        <dbReference type="ARBA" id="ARBA00021006"/>
    </source>
</evidence>
<dbReference type="InterPro" id="IPR000260">
    <property type="entry name" value="NADH4_N"/>
</dbReference>
<gene>
    <name evidence="20" type="primary">ND4</name>
</gene>
<keyword evidence="13 17" id="KW-0830">Ubiquinone</keyword>
<dbReference type="AlphaFoldDB" id="A0A8K1ZFY3"/>
<evidence type="ECO:0000259" key="19">
    <source>
        <dbReference type="Pfam" id="PF01059"/>
    </source>
</evidence>
<evidence type="ECO:0000256" key="14">
    <source>
        <dbReference type="ARBA" id="ARBA00023128"/>
    </source>
</evidence>
<evidence type="ECO:0000259" key="18">
    <source>
        <dbReference type="Pfam" id="PF00361"/>
    </source>
</evidence>
<dbReference type="PRINTS" id="PR01437">
    <property type="entry name" value="NUOXDRDTASE4"/>
</dbReference>
<dbReference type="InterPro" id="IPR003918">
    <property type="entry name" value="NADH_UbQ_OxRdtase"/>
</dbReference>
<evidence type="ECO:0000313" key="20">
    <source>
        <dbReference type="EMBL" id="UGS80433.1"/>
    </source>
</evidence>
<feature type="transmembrane region" description="Helical" evidence="17">
    <location>
        <begin position="86"/>
        <end position="114"/>
    </location>
</feature>
<dbReference type="GO" id="GO:0042773">
    <property type="term" value="P:ATP synthesis coupled electron transport"/>
    <property type="evidence" value="ECO:0007669"/>
    <property type="project" value="InterPro"/>
</dbReference>
<evidence type="ECO:0000256" key="12">
    <source>
        <dbReference type="ARBA" id="ARBA00023027"/>
    </source>
</evidence>
<dbReference type="Pfam" id="PF01059">
    <property type="entry name" value="Oxidored_q5_N"/>
    <property type="match status" value="1"/>
</dbReference>